<gene>
    <name evidence="6" type="ORF">RJ40_10780</name>
</gene>
<keyword evidence="6" id="KW-0547">Nucleotide-binding</keyword>
<proteinExistence type="inferred from homology"/>
<dbReference type="AlphaFoldDB" id="A0A8A3S729"/>
<dbReference type="InterPro" id="IPR008571">
    <property type="entry name" value="HerA-like"/>
</dbReference>
<evidence type="ECO:0000259" key="5">
    <source>
        <dbReference type="Pfam" id="PF01935"/>
    </source>
</evidence>
<comment type="similarity">
    <text evidence="1">Belongs to the HerA family.</text>
</comment>
<evidence type="ECO:0000256" key="1">
    <source>
        <dbReference type="ARBA" id="ARBA00007816"/>
    </source>
</evidence>
<dbReference type="RefSeq" id="WP_265580869.1">
    <property type="nucleotide sequence ID" value="NZ_CP036172.1"/>
</dbReference>
<evidence type="ECO:0000256" key="3">
    <source>
        <dbReference type="ARBA" id="ARBA00048954"/>
    </source>
</evidence>
<dbReference type="Gene3D" id="3.40.50.300">
    <property type="entry name" value="P-loop containing nucleotide triphosphate hydrolases"/>
    <property type="match status" value="2"/>
</dbReference>
<dbReference type="GO" id="GO:0005524">
    <property type="term" value="F:ATP binding"/>
    <property type="evidence" value="ECO:0007669"/>
    <property type="project" value="UniProtKB-KW"/>
</dbReference>
<accession>A0A8A3S729</accession>
<dbReference type="PANTHER" id="PTHR42957:SF1">
    <property type="entry name" value="HELICASE MJ1565-RELATED"/>
    <property type="match status" value="1"/>
</dbReference>
<dbReference type="PANTHER" id="PTHR42957">
    <property type="entry name" value="HELICASE MJ1565-RELATED"/>
    <property type="match status" value="1"/>
</dbReference>
<evidence type="ECO:0000256" key="4">
    <source>
        <dbReference type="ARBA" id="ARBA00048988"/>
    </source>
</evidence>
<dbReference type="GO" id="GO:0043138">
    <property type="term" value="F:3'-5' DNA helicase activity"/>
    <property type="evidence" value="ECO:0007669"/>
    <property type="project" value="UniProtKB-EC"/>
</dbReference>
<dbReference type="EMBL" id="CP036172">
    <property type="protein sequence ID" value="QSZ67945.1"/>
    <property type="molecule type" value="Genomic_DNA"/>
</dbReference>
<dbReference type="GO" id="GO:0043139">
    <property type="term" value="F:5'-3' DNA helicase activity"/>
    <property type="evidence" value="ECO:0007669"/>
    <property type="project" value="UniProtKB-EC"/>
</dbReference>
<reference evidence="6" key="2">
    <citation type="submission" date="2019-02" db="EMBL/GenBank/DDBJ databases">
        <authorList>
            <person name="Chen S.-C."/>
            <person name="Chien H.-H."/>
            <person name="Lai M.-C."/>
        </authorList>
    </citation>
    <scope>NUCLEOTIDE SEQUENCE</scope>
    <source>
        <strain evidence="6">N2F9704</strain>
    </source>
</reference>
<dbReference type="Pfam" id="PF01935">
    <property type="entry name" value="DUF87"/>
    <property type="match status" value="1"/>
</dbReference>
<organism evidence="6 7">
    <name type="scientific">Methanofollis aquaemaris</name>
    <dbReference type="NCBI Taxonomy" id="126734"/>
    <lineage>
        <taxon>Archaea</taxon>
        <taxon>Methanobacteriati</taxon>
        <taxon>Methanobacteriota</taxon>
        <taxon>Stenosarchaea group</taxon>
        <taxon>Methanomicrobia</taxon>
        <taxon>Methanomicrobiales</taxon>
        <taxon>Methanomicrobiaceae</taxon>
        <taxon>Methanofollis</taxon>
    </lineage>
</organism>
<dbReference type="Proteomes" id="UP001042704">
    <property type="component" value="Chromosome"/>
</dbReference>
<feature type="domain" description="Helicase HerA central" evidence="5">
    <location>
        <begin position="137"/>
        <end position="379"/>
    </location>
</feature>
<evidence type="ECO:0000256" key="2">
    <source>
        <dbReference type="ARBA" id="ARBA00034617"/>
    </source>
</evidence>
<protein>
    <submittedName>
        <fullName evidence="6">ATP-binding protein</fullName>
    </submittedName>
</protein>
<keyword evidence="6" id="KW-0067">ATP-binding</keyword>
<evidence type="ECO:0000313" key="6">
    <source>
        <dbReference type="EMBL" id="QSZ67945.1"/>
    </source>
</evidence>
<dbReference type="SUPFAM" id="SSF52540">
    <property type="entry name" value="P-loop containing nucleoside triphosphate hydrolases"/>
    <property type="match status" value="1"/>
</dbReference>
<comment type="catalytic activity">
    <reaction evidence="4">
        <text>ATP + H2O = ADP + phosphate + H(+)</text>
        <dbReference type="Rhea" id="RHEA:13065"/>
        <dbReference type="ChEBI" id="CHEBI:15377"/>
        <dbReference type="ChEBI" id="CHEBI:15378"/>
        <dbReference type="ChEBI" id="CHEBI:30616"/>
        <dbReference type="ChEBI" id="CHEBI:43474"/>
        <dbReference type="ChEBI" id="CHEBI:456216"/>
        <dbReference type="EC" id="5.6.2.4"/>
    </reaction>
</comment>
<reference evidence="6" key="1">
    <citation type="journal article" date="2001" name="Int. J. Syst. Evol. Microbiol.">
        <title>Methanofollis aquaemaris sp. nov., a methanogen isolated from an aquaculture fish pond.</title>
        <authorList>
            <person name="Lai M.C."/>
            <person name="Chen S.C."/>
        </authorList>
    </citation>
    <scope>NUCLEOTIDE SEQUENCE</scope>
    <source>
        <strain evidence="6">N2F9704</strain>
    </source>
</reference>
<dbReference type="InterPro" id="IPR027417">
    <property type="entry name" value="P-loop_NTPase"/>
</dbReference>
<name>A0A8A3S729_9EURY</name>
<comment type="catalytic activity">
    <reaction evidence="3">
        <text>ATP + H2O = ADP + phosphate + H(+)</text>
        <dbReference type="Rhea" id="RHEA:13065"/>
        <dbReference type="ChEBI" id="CHEBI:15377"/>
        <dbReference type="ChEBI" id="CHEBI:15378"/>
        <dbReference type="ChEBI" id="CHEBI:30616"/>
        <dbReference type="ChEBI" id="CHEBI:43474"/>
        <dbReference type="ChEBI" id="CHEBI:456216"/>
        <dbReference type="EC" id="5.6.2.3"/>
    </reaction>
</comment>
<comment type="catalytic activity">
    <reaction evidence="2">
        <text>Couples ATP hydrolysis with the unwinding of duplex DNA by translocating in the 3'-5' direction.</text>
        <dbReference type="EC" id="5.6.2.4"/>
    </reaction>
</comment>
<keyword evidence="7" id="KW-1185">Reference proteome</keyword>
<evidence type="ECO:0000313" key="7">
    <source>
        <dbReference type="Proteomes" id="UP001042704"/>
    </source>
</evidence>
<dbReference type="KEGG" id="maqe:RJ40_10780"/>
<dbReference type="GeneID" id="76424855"/>
<sequence length="532" mass="59735">MTHLHPIDNDDSAKYRLIGNSVLSYRFIVPHDARIYVGDLLKITDRTKGLTFYAKVSDICHACNFADPRWDTRPYTGRFYEMGEDVFLGVEAVPLGYLDEGGRFRKPNTVPSKFSEVVADPDAVDFAFLREEMGEIEVGLLKNGRGVVEGVPVALHARVMAQHMGVFATTGMGKSNFMKVFSASCMKAREFGMLIVDPHGEYATGGRSSTGDPTRGLLHYTAGGDGLAVFTIDQKKLKKYHLNRLWLEYDDIRASDLNILFDHSDPQHDVLELLGDLKGSDLIAFFEETDFVDFDVENYTGGFKWIAQKLRTSHPGPLNVLKRHFEILTRNNDSFFRKEGSAIPEIIKALDENKVVLIDIPAMSERSELFVLSVITRKIMARHREWGVDKEEEPPQVLIAIEEAQRVLGTGGRRTQVFREAAMEGRKFGVGLCVITQQPKNIDPRVLAQLNTFVVMGLGDRGDRDIIASSAKQDLSQMDTEIQTLDTGEAVISTLKIPFPVSTKIHAFDPYIQKLNQDTRRPIDDGLKRGFF</sequence>
<dbReference type="InterPro" id="IPR002789">
    <property type="entry name" value="HerA_central"/>
</dbReference>